<evidence type="ECO:0008006" key="3">
    <source>
        <dbReference type="Google" id="ProtNLM"/>
    </source>
</evidence>
<dbReference type="InterPro" id="IPR012340">
    <property type="entry name" value="NA-bd_OB-fold"/>
</dbReference>
<dbReference type="Gene3D" id="2.40.50.140">
    <property type="entry name" value="Nucleic acid-binding proteins"/>
    <property type="match status" value="1"/>
</dbReference>
<gene>
    <name evidence="1" type="ORF">LITE_LOCUS1436</name>
</gene>
<sequence>ACSFDLTIKLTGTTGFQLCTLSAAGFPTGSFEIVSYSQLQGRCGNHAILTDVIGHLHAIGGVGHQITEFGPTPKQMLVLENHMGETVTITLWNELATILERDALIQAYLIEPVIIAVACRESHENYVCSSSSATRVVVNPHIPEAIHLATHFGGRGRGILCRSCQWSLPRLRQLLLMLQIGPEP</sequence>
<dbReference type="Proteomes" id="UP001154282">
    <property type="component" value="Unassembled WGS sequence"/>
</dbReference>
<organism evidence="1 2">
    <name type="scientific">Linum tenue</name>
    <dbReference type="NCBI Taxonomy" id="586396"/>
    <lineage>
        <taxon>Eukaryota</taxon>
        <taxon>Viridiplantae</taxon>
        <taxon>Streptophyta</taxon>
        <taxon>Embryophyta</taxon>
        <taxon>Tracheophyta</taxon>
        <taxon>Spermatophyta</taxon>
        <taxon>Magnoliopsida</taxon>
        <taxon>eudicotyledons</taxon>
        <taxon>Gunneridae</taxon>
        <taxon>Pentapetalae</taxon>
        <taxon>rosids</taxon>
        <taxon>fabids</taxon>
        <taxon>Malpighiales</taxon>
        <taxon>Linaceae</taxon>
        <taxon>Linum</taxon>
    </lineage>
</organism>
<keyword evidence="2" id="KW-1185">Reference proteome</keyword>
<evidence type="ECO:0000313" key="2">
    <source>
        <dbReference type="Proteomes" id="UP001154282"/>
    </source>
</evidence>
<accession>A0AAV0GWP5</accession>
<comment type="caution">
    <text evidence="1">The sequence shown here is derived from an EMBL/GenBank/DDBJ whole genome shotgun (WGS) entry which is preliminary data.</text>
</comment>
<evidence type="ECO:0000313" key="1">
    <source>
        <dbReference type="EMBL" id="CAI0377401.1"/>
    </source>
</evidence>
<dbReference type="EMBL" id="CAMGYJ010000002">
    <property type="protein sequence ID" value="CAI0377401.1"/>
    <property type="molecule type" value="Genomic_DNA"/>
</dbReference>
<name>A0AAV0GWP5_9ROSI</name>
<proteinExistence type="predicted"/>
<dbReference type="CDD" id="cd04481">
    <property type="entry name" value="RPA1_DBD_B_like"/>
    <property type="match status" value="1"/>
</dbReference>
<dbReference type="SUPFAM" id="SSF50249">
    <property type="entry name" value="Nucleic acid-binding proteins"/>
    <property type="match status" value="1"/>
</dbReference>
<dbReference type="PANTHER" id="PTHR47165">
    <property type="entry name" value="OS03G0429900 PROTEIN"/>
    <property type="match status" value="1"/>
</dbReference>
<protein>
    <recommendedName>
        <fullName evidence="3">Replication protein A OB domain-containing protein</fullName>
    </recommendedName>
</protein>
<dbReference type="AlphaFoldDB" id="A0AAV0GWP5"/>
<reference evidence="1" key="1">
    <citation type="submission" date="2022-08" db="EMBL/GenBank/DDBJ databases">
        <authorList>
            <person name="Gutierrez-Valencia J."/>
        </authorList>
    </citation>
    <scope>NUCLEOTIDE SEQUENCE</scope>
</reference>
<dbReference type="PANTHER" id="PTHR47165:SF4">
    <property type="entry name" value="OS03G0429900 PROTEIN"/>
    <property type="match status" value="1"/>
</dbReference>
<feature type="non-terminal residue" evidence="1">
    <location>
        <position position="1"/>
    </location>
</feature>